<feature type="domain" description="Disease resistance protein At4g27190-like leucine-rich repeats" evidence="2">
    <location>
        <begin position="379"/>
        <end position="432"/>
    </location>
</feature>
<accession>A0ABC8UUY4</accession>
<protein>
    <recommendedName>
        <fullName evidence="2">Disease resistance protein At4g27190-like leucine-rich repeats domain-containing protein</fullName>
    </recommendedName>
</protein>
<dbReference type="EMBL" id="CAUOFW020009102">
    <property type="protein sequence ID" value="CAK9184844.1"/>
    <property type="molecule type" value="Genomic_DNA"/>
</dbReference>
<comment type="caution">
    <text evidence="3">The sequence shown here is derived from an EMBL/GenBank/DDBJ whole genome shotgun (WGS) entry which is preliminary data.</text>
</comment>
<dbReference type="InterPro" id="IPR057135">
    <property type="entry name" value="At4g27190-like_LRR"/>
</dbReference>
<evidence type="ECO:0000256" key="1">
    <source>
        <dbReference type="ARBA" id="ARBA00022821"/>
    </source>
</evidence>
<dbReference type="AlphaFoldDB" id="A0ABC8UUY4"/>
<sequence length="433" mass="49360">MGRNNASLIELKHLSYLRILEIEVPDVEMYPKDLLSGNQLIEYKIAIGSSFLLSAVKNNSGVLQLARCQSIIQECDGVNMLLKRAEALVLEEFEDVETILNDFRINGFSNLKFLRVNECGKIEYLVDTRERMLRVLPVVEILVLQNMEDLRQLCHGRLPSTSFSELRELWLDNLPELINCWEDPIGHVEGAATQEDEIVLLKLEELRLTNLPNLVSFCCKTNSSASDSNPHVQAYESLFNRKVVFPALERLYLNGLKNMKKLWHGQLLPAENFKRLRKLSISNCENLIIVFPSNLIQNLEGLSISNCDLLEELCEGHNATSITLPRITNLELKSLPRLKDIWWNKISLESFSFQNLKELTIGGCNCFTSRLEAFGSSKTSNLKKIWQNELPIVSFGQLRFLSLRECNNTLQVVPSQLLSMLHNLENLVVGECI</sequence>
<name>A0ABC8UUY4_9AQUA</name>
<dbReference type="SUPFAM" id="SSF52047">
    <property type="entry name" value="RNI-like"/>
    <property type="match status" value="1"/>
</dbReference>
<feature type="domain" description="Disease resistance protein At4g27190-like leucine-rich repeats" evidence="2">
    <location>
        <begin position="250"/>
        <end position="369"/>
    </location>
</feature>
<dbReference type="Proteomes" id="UP001642360">
    <property type="component" value="Unassembled WGS sequence"/>
</dbReference>
<organism evidence="3 4">
    <name type="scientific">Ilex paraguariensis</name>
    <name type="common">yerba mate</name>
    <dbReference type="NCBI Taxonomy" id="185542"/>
    <lineage>
        <taxon>Eukaryota</taxon>
        <taxon>Viridiplantae</taxon>
        <taxon>Streptophyta</taxon>
        <taxon>Embryophyta</taxon>
        <taxon>Tracheophyta</taxon>
        <taxon>Spermatophyta</taxon>
        <taxon>Magnoliopsida</taxon>
        <taxon>eudicotyledons</taxon>
        <taxon>Gunneridae</taxon>
        <taxon>Pentapetalae</taxon>
        <taxon>asterids</taxon>
        <taxon>campanulids</taxon>
        <taxon>Aquifoliales</taxon>
        <taxon>Aquifoliaceae</taxon>
        <taxon>Ilex</taxon>
    </lineage>
</organism>
<dbReference type="Pfam" id="PF23247">
    <property type="entry name" value="LRR_RPS2"/>
    <property type="match status" value="2"/>
</dbReference>
<dbReference type="PANTHER" id="PTHR33463:SF145">
    <property type="entry name" value="NB-ARC DOMAIN-CONTAINING PROTEIN"/>
    <property type="match status" value="1"/>
</dbReference>
<dbReference type="Gene3D" id="3.80.10.10">
    <property type="entry name" value="Ribonuclease Inhibitor"/>
    <property type="match status" value="1"/>
</dbReference>
<dbReference type="InterPro" id="IPR032675">
    <property type="entry name" value="LRR_dom_sf"/>
</dbReference>
<dbReference type="InterPro" id="IPR050905">
    <property type="entry name" value="Plant_NBS-LRR"/>
</dbReference>
<evidence type="ECO:0000313" key="4">
    <source>
        <dbReference type="Proteomes" id="UP001642360"/>
    </source>
</evidence>
<evidence type="ECO:0000259" key="2">
    <source>
        <dbReference type="Pfam" id="PF23247"/>
    </source>
</evidence>
<gene>
    <name evidence="3" type="ORF">ILEXP_LOCUS55192</name>
</gene>
<proteinExistence type="predicted"/>
<evidence type="ECO:0000313" key="3">
    <source>
        <dbReference type="EMBL" id="CAK9184844.1"/>
    </source>
</evidence>
<keyword evidence="1" id="KW-0611">Plant defense</keyword>
<reference evidence="3 4" key="1">
    <citation type="submission" date="2024-02" db="EMBL/GenBank/DDBJ databases">
        <authorList>
            <person name="Vignale AGUSTIN F."/>
            <person name="Sosa J E."/>
            <person name="Modenutti C."/>
        </authorList>
    </citation>
    <scope>NUCLEOTIDE SEQUENCE [LARGE SCALE GENOMIC DNA]</scope>
</reference>
<keyword evidence="4" id="KW-1185">Reference proteome</keyword>
<dbReference type="PANTHER" id="PTHR33463">
    <property type="entry name" value="NB-ARC DOMAIN-CONTAINING PROTEIN-RELATED"/>
    <property type="match status" value="1"/>
</dbReference>